<comment type="caution">
    <text evidence="1">The sequence shown here is derived from an EMBL/GenBank/DDBJ whole genome shotgun (WGS) entry which is preliminary data.</text>
</comment>
<accession>A0ABD0KN02</accession>
<proteinExistence type="predicted"/>
<name>A0ABD0KN02_9CAEN</name>
<keyword evidence="2" id="KW-1185">Reference proteome</keyword>
<evidence type="ECO:0000313" key="2">
    <source>
        <dbReference type="Proteomes" id="UP001519460"/>
    </source>
</evidence>
<organism evidence="1 2">
    <name type="scientific">Batillaria attramentaria</name>
    <dbReference type="NCBI Taxonomy" id="370345"/>
    <lineage>
        <taxon>Eukaryota</taxon>
        <taxon>Metazoa</taxon>
        <taxon>Spiralia</taxon>
        <taxon>Lophotrochozoa</taxon>
        <taxon>Mollusca</taxon>
        <taxon>Gastropoda</taxon>
        <taxon>Caenogastropoda</taxon>
        <taxon>Sorbeoconcha</taxon>
        <taxon>Cerithioidea</taxon>
        <taxon>Batillariidae</taxon>
        <taxon>Batillaria</taxon>
    </lineage>
</organism>
<sequence length="89" mass="9835">MGGDFPESFVPVKRRRTPRLNASWATQKETEKTMVGAAGSLLFTVQLMRRRTGVAATPVRDGVLQEHKSSCAPICPGRHMVHRSCHTCT</sequence>
<dbReference type="EMBL" id="JACVVK020000152">
    <property type="protein sequence ID" value="KAK7488307.1"/>
    <property type="molecule type" value="Genomic_DNA"/>
</dbReference>
<evidence type="ECO:0000313" key="1">
    <source>
        <dbReference type="EMBL" id="KAK7488307.1"/>
    </source>
</evidence>
<gene>
    <name evidence="1" type="ORF">BaRGS_00020466</name>
</gene>
<protein>
    <submittedName>
        <fullName evidence="1">Uncharacterized protein</fullName>
    </submittedName>
</protein>
<reference evidence="1 2" key="1">
    <citation type="journal article" date="2023" name="Sci. Data">
        <title>Genome assembly of the Korean intertidal mud-creeper Batillaria attramentaria.</title>
        <authorList>
            <person name="Patra A.K."/>
            <person name="Ho P.T."/>
            <person name="Jun S."/>
            <person name="Lee S.J."/>
            <person name="Kim Y."/>
            <person name="Won Y.J."/>
        </authorList>
    </citation>
    <scope>NUCLEOTIDE SEQUENCE [LARGE SCALE GENOMIC DNA]</scope>
    <source>
        <strain evidence="1">Wonlab-2016</strain>
    </source>
</reference>
<dbReference type="Proteomes" id="UP001519460">
    <property type="component" value="Unassembled WGS sequence"/>
</dbReference>
<dbReference type="AlphaFoldDB" id="A0ABD0KN02"/>